<accession>A0ACC1YPX3</accession>
<name>A0ACC1YPX3_MELAZ</name>
<evidence type="ECO:0000313" key="2">
    <source>
        <dbReference type="Proteomes" id="UP001164539"/>
    </source>
</evidence>
<dbReference type="Proteomes" id="UP001164539">
    <property type="component" value="Chromosome 2"/>
</dbReference>
<proteinExistence type="predicted"/>
<keyword evidence="2" id="KW-1185">Reference proteome</keyword>
<organism evidence="1 2">
    <name type="scientific">Melia azedarach</name>
    <name type="common">Chinaberry tree</name>
    <dbReference type="NCBI Taxonomy" id="155640"/>
    <lineage>
        <taxon>Eukaryota</taxon>
        <taxon>Viridiplantae</taxon>
        <taxon>Streptophyta</taxon>
        <taxon>Embryophyta</taxon>
        <taxon>Tracheophyta</taxon>
        <taxon>Spermatophyta</taxon>
        <taxon>Magnoliopsida</taxon>
        <taxon>eudicotyledons</taxon>
        <taxon>Gunneridae</taxon>
        <taxon>Pentapetalae</taxon>
        <taxon>rosids</taxon>
        <taxon>malvids</taxon>
        <taxon>Sapindales</taxon>
        <taxon>Meliaceae</taxon>
        <taxon>Melia</taxon>
    </lineage>
</organism>
<comment type="caution">
    <text evidence="1">The sequence shown here is derived from an EMBL/GenBank/DDBJ whole genome shotgun (WGS) entry which is preliminary data.</text>
</comment>
<sequence length="481" mass="54435">MMQQYNDAPGANVLSVNDVENDGLGSYEVNEKSVEGVNVLNVNEMIDCVSLKASRGPLKYAEISYPDDVESDGLGNEINAEDFEVIEDVELHPCDSADEEDGICDFDNKEPTTEVQHNGIIAREFKYQPDGSIKLMLGHTFITLEFFRQVLVDYCIQEGVSINKEKNESYRVTAKCKDPKCKWRVHVSHARELDRFVVKTFNPTHECERKTWCDDATAVWIARAYGSLIRSNPNIEARVLQEMILTKHGLEVPKGRIYRGKRLALKCVGGDHKTAYAEIYKYANAVRKYNEQSITFVLSSIPSGSKGPTFESFFLSFGAQIEGFIAGCRPYIGLDGCHLRGAYGGVLLTVVALDSNSMIFPLAVAIVDSENFNSWSWFLRILYESVGSKDNRKITFMTDRQKGLIPALEQTWSNANTRYCARHIYANFKQQWSGIGLKRLFWKASKIATEKHFKLTMEEIKQVKNVGEAAYAWLSKIHPRH</sequence>
<dbReference type="EMBL" id="CM051395">
    <property type="protein sequence ID" value="KAJ4725750.1"/>
    <property type="molecule type" value="Genomic_DNA"/>
</dbReference>
<protein>
    <submittedName>
        <fullName evidence="1">Mutator-like transposase</fullName>
    </submittedName>
</protein>
<evidence type="ECO:0000313" key="1">
    <source>
        <dbReference type="EMBL" id="KAJ4725750.1"/>
    </source>
</evidence>
<gene>
    <name evidence="1" type="ORF">OWV82_004571</name>
</gene>
<reference evidence="1 2" key="1">
    <citation type="journal article" date="2023" name="Science">
        <title>Complex scaffold remodeling in plant triterpene biosynthesis.</title>
        <authorList>
            <person name="De La Pena R."/>
            <person name="Hodgson H."/>
            <person name="Liu J.C."/>
            <person name="Stephenson M.J."/>
            <person name="Martin A.C."/>
            <person name="Owen C."/>
            <person name="Harkess A."/>
            <person name="Leebens-Mack J."/>
            <person name="Jimenez L.E."/>
            <person name="Osbourn A."/>
            <person name="Sattely E.S."/>
        </authorList>
    </citation>
    <scope>NUCLEOTIDE SEQUENCE [LARGE SCALE GENOMIC DNA]</scope>
    <source>
        <strain evidence="2">cv. JPN11</strain>
        <tissue evidence="1">Leaf</tissue>
    </source>
</reference>